<feature type="transmembrane region" description="Helical" evidence="2">
    <location>
        <begin position="82"/>
        <end position="99"/>
    </location>
</feature>
<feature type="region of interest" description="Disordered" evidence="1">
    <location>
        <begin position="259"/>
        <end position="335"/>
    </location>
</feature>
<keyword evidence="2" id="KW-1133">Transmembrane helix</keyword>
<feature type="compositionally biased region" description="Acidic residues" evidence="1">
    <location>
        <begin position="269"/>
        <end position="294"/>
    </location>
</feature>
<comment type="caution">
    <text evidence="3">The sequence shown here is derived from an EMBL/GenBank/DDBJ whole genome shotgun (WGS) entry which is preliminary data.</text>
</comment>
<dbReference type="Proteomes" id="UP000484988">
    <property type="component" value="Unassembled WGS sequence"/>
</dbReference>
<dbReference type="RefSeq" id="WP_173264450.1">
    <property type="nucleotide sequence ID" value="NZ_BLLG01000006.1"/>
</dbReference>
<feature type="transmembrane region" description="Helical" evidence="2">
    <location>
        <begin position="111"/>
        <end position="129"/>
    </location>
</feature>
<evidence type="ECO:0000256" key="1">
    <source>
        <dbReference type="SAM" id="MobiDB-lite"/>
    </source>
</evidence>
<dbReference type="EMBL" id="BLLG01000006">
    <property type="protein sequence ID" value="GFH36614.1"/>
    <property type="molecule type" value="Genomic_DNA"/>
</dbReference>
<evidence type="ECO:0000313" key="3">
    <source>
        <dbReference type="EMBL" id="GFH36614.1"/>
    </source>
</evidence>
<keyword evidence="2" id="KW-0812">Transmembrane</keyword>
<name>A0A6A0AXC5_9ACTN</name>
<keyword evidence="2" id="KW-0472">Membrane</keyword>
<keyword evidence="4" id="KW-1185">Reference proteome</keyword>
<evidence type="ECO:0000313" key="4">
    <source>
        <dbReference type="Proteomes" id="UP000484988"/>
    </source>
</evidence>
<sequence length="399" mass="41967">MNPLTAWATTNPWPAAAAATLSLLAILGAAWAATRPLRTADRPPAAVIMAAVAAAGCTAYSADTSWAYARDHLGMTSTTERGFMFAAAEVALFATALMARQNLRTAGAPGTPGVLVWVITSVQIIPAYAESGFWGGTVRAVVGPVLAALLWHLAMGIELRHSRPGAGSQSMPALLARELRERLLSRLGLSVRDRTAEQISRDRAMARAVRLASRPKLRGWGRRRLAAAVARARVGTDSEARHRLLRDLAARRTSGELATVPLASPWTGTEEDGYLGEPDEPEADPDEPGPEPDEPTSPAVAEPQAQLDGPLPVDPVPALASAQATSCEPAAQARDQEPAAFGFSAHLTALSAQRAEGIAKVAELVAQDPGITSGQVAELLSVSPATAKRYLREARQGRS</sequence>
<organism evidence="3 4">
    <name type="scientific">Streptomyces pacificus</name>
    <dbReference type="NCBI Taxonomy" id="2705029"/>
    <lineage>
        <taxon>Bacteria</taxon>
        <taxon>Bacillati</taxon>
        <taxon>Actinomycetota</taxon>
        <taxon>Actinomycetes</taxon>
        <taxon>Kitasatosporales</taxon>
        <taxon>Streptomycetaceae</taxon>
        <taxon>Streptomyces</taxon>
    </lineage>
</organism>
<reference evidence="3 4" key="1">
    <citation type="submission" date="2020-02" db="EMBL/GenBank/DDBJ databases">
        <title>Whole Genome Shotgun Sequence of Streptomyces sp. strain CWH03.</title>
        <authorList>
            <person name="Dohra H."/>
            <person name="Kodani S."/>
            <person name="Yamamura H."/>
        </authorList>
    </citation>
    <scope>NUCLEOTIDE SEQUENCE [LARGE SCALE GENOMIC DNA]</scope>
    <source>
        <strain evidence="3 4">CWH03</strain>
    </source>
</reference>
<feature type="transmembrane region" description="Helical" evidence="2">
    <location>
        <begin position="12"/>
        <end position="33"/>
    </location>
</feature>
<accession>A0A6A0AXC5</accession>
<gene>
    <name evidence="3" type="ORF">SCWH03_28450</name>
</gene>
<feature type="transmembrane region" description="Helical" evidence="2">
    <location>
        <begin position="141"/>
        <end position="159"/>
    </location>
</feature>
<feature type="transmembrane region" description="Helical" evidence="2">
    <location>
        <begin position="45"/>
        <end position="62"/>
    </location>
</feature>
<proteinExistence type="predicted"/>
<dbReference type="AlphaFoldDB" id="A0A6A0AXC5"/>
<evidence type="ECO:0000256" key="2">
    <source>
        <dbReference type="SAM" id="Phobius"/>
    </source>
</evidence>
<protein>
    <submittedName>
        <fullName evidence="3">Uncharacterized protein</fullName>
    </submittedName>
</protein>